<dbReference type="AlphaFoldDB" id="A0A9W9IL48"/>
<dbReference type="OrthoDB" id="124855at2759"/>
<dbReference type="Pfam" id="PF22732">
    <property type="entry name" value="MSL3_chromo-like"/>
    <property type="match status" value="1"/>
</dbReference>
<feature type="compositionally biased region" description="Acidic residues" evidence="9">
    <location>
        <begin position="442"/>
        <end position="496"/>
    </location>
</feature>
<dbReference type="InterPro" id="IPR026541">
    <property type="entry name" value="MRG_dom"/>
</dbReference>
<dbReference type="CDD" id="cd18983">
    <property type="entry name" value="CBD_MSL3_like"/>
    <property type="match status" value="1"/>
</dbReference>
<dbReference type="PANTHER" id="PTHR10880">
    <property type="entry name" value="MORTALITY FACTOR 4-LIKE PROTEIN"/>
    <property type="match status" value="1"/>
</dbReference>
<dbReference type="GO" id="GO:0035267">
    <property type="term" value="C:NuA4 histone acetyltransferase complex"/>
    <property type="evidence" value="ECO:0007669"/>
    <property type="project" value="TreeGrafter"/>
</dbReference>
<comment type="subcellular location">
    <subcellularLocation>
        <location evidence="1">Nucleus</location>
    </subcellularLocation>
</comment>
<dbReference type="SMART" id="SM00298">
    <property type="entry name" value="CHROMO"/>
    <property type="match status" value="1"/>
</dbReference>
<dbReference type="EMBL" id="JAPQKO010000002">
    <property type="protein sequence ID" value="KAJ5179794.1"/>
    <property type="molecule type" value="Genomic_DNA"/>
</dbReference>
<keyword evidence="10" id="KW-1133">Transmembrane helix</keyword>
<feature type="domain" description="Chromo" evidence="11">
    <location>
        <begin position="20"/>
        <end position="80"/>
    </location>
</feature>
<evidence type="ECO:0000256" key="6">
    <source>
        <dbReference type="ARBA" id="ARBA00023015"/>
    </source>
</evidence>
<accession>A0A9W9IL48</accession>
<evidence type="ECO:0000313" key="13">
    <source>
        <dbReference type="Proteomes" id="UP001146351"/>
    </source>
</evidence>
<reference evidence="12" key="1">
    <citation type="submission" date="2022-11" db="EMBL/GenBank/DDBJ databases">
        <authorList>
            <person name="Petersen C."/>
        </authorList>
    </citation>
    <scope>NUCLEOTIDE SEQUENCE</scope>
    <source>
        <strain evidence="12">IBT 21917</strain>
    </source>
</reference>
<keyword evidence="13" id="KW-1185">Reference proteome</keyword>
<gene>
    <name evidence="12" type="ORF">N7492_003004</name>
</gene>
<dbReference type="InterPro" id="IPR016197">
    <property type="entry name" value="Chromo-like_dom_sf"/>
</dbReference>
<dbReference type="SUPFAM" id="SSF54160">
    <property type="entry name" value="Chromo domain-like"/>
    <property type="match status" value="1"/>
</dbReference>
<feature type="transmembrane region" description="Helical" evidence="10">
    <location>
        <begin position="141"/>
        <end position="167"/>
    </location>
</feature>
<dbReference type="GO" id="GO:0006355">
    <property type="term" value="P:regulation of DNA-templated transcription"/>
    <property type="evidence" value="ECO:0007669"/>
    <property type="project" value="InterPro"/>
</dbReference>
<feature type="region of interest" description="Disordered" evidence="9">
    <location>
        <begin position="80"/>
        <end position="136"/>
    </location>
</feature>
<evidence type="ECO:0000256" key="1">
    <source>
        <dbReference type="ARBA" id="ARBA00004123"/>
    </source>
</evidence>
<evidence type="ECO:0000256" key="4">
    <source>
        <dbReference type="ARBA" id="ARBA00018505"/>
    </source>
</evidence>
<dbReference type="GO" id="GO:0032221">
    <property type="term" value="C:Rpd3S complex"/>
    <property type="evidence" value="ECO:0007669"/>
    <property type="project" value="TreeGrafter"/>
</dbReference>
<sequence length="791" mass="90645">MPASMYSKDEKVLCFHHEILYDAKILDVRHKDSSDKKSPLEYKVHYKGWKNTWDDWVLEDRLRKATDENRELAANIRREAEESVRAKSSKSGPKKRGTSERDSVRDSEERGNSVPGRGNKRARGDNDIESTLSSSEPPHPWAVLAPFTLTALFILALFILALFILALSTPGQSPLPSSILRSLIIEPSILSPSILALLSSEDGPKSDCLFLDCSSVDSLFLSHRHLHYLLPSSVLKSFSRTYDPNAMPRRNRPSEGDSSRRAPQPGFRADGSMSDHDENGNVRMWFDRGNGASLAYLTGHRFNPFVQIIRPPHENRHEEDDSEEFEDDPAEFEEDYPGHLVHGLPPSSGQEPYGYDEGCEQDPKEHWYIESIEMIPPVVDDNNEPDIIWASHNEEGEYISNQGFNVLFVEDYDDVNNEDDKFITPVFQVDEDELDAHFRELEELENAEDDDDRENDGDDENEESENEDEDETDNDDEDSDKESEDDEETDDEENSDEESHKESDDDQKDDDESDVPSDPSTPGKHCDIPDFSDRDYPGTPEKMDISSEDIPSNPSTPGKHFLSSDDSNCGHVEACDGMDRSPEDEDEKENDIALPPIHIMHESEYVMNDDAKWINQEEQFQTRPSIRIVMPDNLKSLIVDDWERVSKNSTVVDLPAPKSVRQILNEYRDEEAPKRAESRIDVDVLEEVIAGLLEYFDVMLDKILLYRYERPQYRQLKKQYSEQENFGPVAVYGAEHLLRLFSLLPELLAQTNMTQTGTNRMREELSKLSIWLSKNSEKYFRTEYVSATDFY</sequence>
<evidence type="ECO:0000256" key="10">
    <source>
        <dbReference type="SAM" id="Phobius"/>
    </source>
</evidence>
<dbReference type="Pfam" id="PF05712">
    <property type="entry name" value="MRG"/>
    <property type="match status" value="1"/>
</dbReference>
<dbReference type="InterPro" id="IPR053820">
    <property type="entry name" value="MSL3_chromo-like"/>
</dbReference>
<dbReference type="InterPro" id="IPR008676">
    <property type="entry name" value="MRG"/>
</dbReference>
<feature type="region of interest" description="Disordered" evidence="9">
    <location>
        <begin position="434"/>
        <end position="589"/>
    </location>
</feature>
<dbReference type="PANTHER" id="PTHR10880:SF15">
    <property type="entry name" value="MSL COMPLEX SUBUNIT 3"/>
    <property type="match status" value="1"/>
</dbReference>
<protein>
    <recommendedName>
        <fullName evidence="4">Chromatin modification-related protein EAF3</fullName>
    </recommendedName>
</protein>
<feature type="compositionally biased region" description="Acidic residues" evidence="9">
    <location>
        <begin position="320"/>
        <end position="335"/>
    </location>
</feature>
<feature type="compositionally biased region" description="Basic and acidic residues" evidence="9">
    <location>
        <begin position="524"/>
        <end position="545"/>
    </location>
</feature>
<feature type="compositionally biased region" description="Acidic residues" evidence="9">
    <location>
        <begin position="504"/>
        <end position="515"/>
    </location>
</feature>
<evidence type="ECO:0000256" key="9">
    <source>
        <dbReference type="SAM" id="MobiDB-lite"/>
    </source>
</evidence>
<name>A0A9W9IL48_9EURO</name>
<comment type="similarity">
    <text evidence="2">Belongs to the MRG family.</text>
</comment>
<comment type="subunit">
    <text evidence="3">Component of the NuA4 histone acetyltransferase complex.</text>
</comment>
<feature type="region of interest" description="Disordered" evidence="9">
    <location>
        <begin position="241"/>
        <end position="276"/>
    </location>
</feature>
<keyword evidence="6" id="KW-0805">Transcription regulation</keyword>
<dbReference type="InterPro" id="IPR038217">
    <property type="entry name" value="MRG_C_sf"/>
</dbReference>
<keyword evidence="8" id="KW-0539">Nucleus</keyword>
<comment type="caution">
    <text evidence="12">The sequence shown here is derived from an EMBL/GenBank/DDBJ whole genome shotgun (WGS) entry which is preliminary data.</text>
</comment>
<keyword evidence="7" id="KW-0804">Transcription</keyword>
<evidence type="ECO:0000256" key="7">
    <source>
        <dbReference type="ARBA" id="ARBA00023163"/>
    </source>
</evidence>
<feature type="region of interest" description="Disordered" evidence="9">
    <location>
        <begin position="311"/>
        <end position="354"/>
    </location>
</feature>
<keyword evidence="10" id="KW-0812">Transmembrane</keyword>
<evidence type="ECO:0000256" key="2">
    <source>
        <dbReference type="ARBA" id="ARBA00009093"/>
    </source>
</evidence>
<evidence type="ECO:0000256" key="3">
    <source>
        <dbReference type="ARBA" id="ARBA00011353"/>
    </source>
</evidence>
<dbReference type="Gene3D" id="2.30.30.140">
    <property type="match status" value="1"/>
</dbReference>
<feature type="compositionally biased region" description="Basic and acidic residues" evidence="9">
    <location>
        <begin position="97"/>
        <end position="111"/>
    </location>
</feature>
<dbReference type="InterPro" id="IPR000953">
    <property type="entry name" value="Chromo/chromo_shadow_dom"/>
</dbReference>
<reference evidence="12" key="2">
    <citation type="journal article" date="2023" name="IMA Fungus">
        <title>Comparative genomic study of the Penicillium genus elucidates a diverse pangenome and 15 lateral gene transfer events.</title>
        <authorList>
            <person name="Petersen C."/>
            <person name="Sorensen T."/>
            <person name="Nielsen M.R."/>
            <person name="Sondergaard T.E."/>
            <person name="Sorensen J.L."/>
            <person name="Fitzpatrick D.A."/>
            <person name="Frisvad J.C."/>
            <person name="Nielsen K.L."/>
        </authorList>
    </citation>
    <scope>NUCLEOTIDE SEQUENCE</scope>
    <source>
        <strain evidence="12">IBT 21917</strain>
    </source>
</reference>
<keyword evidence="5" id="KW-0156">Chromatin regulator</keyword>
<proteinExistence type="inferred from homology"/>
<evidence type="ECO:0000259" key="11">
    <source>
        <dbReference type="SMART" id="SM00298"/>
    </source>
</evidence>
<keyword evidence="10" id="KW-0472">Membrane</keyword>
<dbReference type="Proteomes" id="UP001146351">
    <property type="component" value="Unassembled WGS sequence"/>
</dbReference>
<evidence type="ECO:0000256" key="8">
    <source>
        <dbReference type="ARBA" id="ARBA00023242"/>
    </source>
</evidence>
<dbReference type="GO" id="GO:0006338">
    <property type="term" value="P:chromatin remodeling"/>
    <property type="evidence" value="ECO:0007669"/>
    <property type="project" value="UniProtKB-ARBA"/>
</dbReference>
<dbReference type="Gene3D" id="1.10.274.30">
    <property type="entry name" value="MRG domain"/>
    <property type="match status" value="1"/>
</dbReference>
<evidence type="ECO:0000256" key="5">
    <source>
        <dbReference type="ARBA" id="ARBA00022853"/>
    </source>
</evidence>
<organism evidence="12 13">
    <name type="scientific">Penicillium capsulatum</name>
    <dbReference type="NCBI Taxonomy" id="69766"/>
    <lineage>
        <taxon>Eukaryota</taxon>
        <taxon>Fungi</taxon>
        <taxon>Dikarya</taxon>
        <taxon>Ascomycota</taxon>
        <taxon>Pezizomycotina</taxon>
        <taxon>Eurotiomycetes</taxon>
        <taxon>Eurotiomycetidae</taxon>
        <taxon>Eurotiales</taxon>
        <taxon>Aspergillaceae</taxon>
        <taxon>Penicillium</taxon>
    </lineage>
</organism>
<dbReference type="PROSITE" id="PS51640">
    <property type="entry name" value="MRG"/>
    <property type="match status" value="1"/>
</dbReference>
<evidence type="ECO:0000313" key="12">
    <source>
        <dbReference type="EMBL" id="KAJ5179794.1"/>
    </source>
</evidence>